<dbReference type="EMBL" id="UINC01154770">
    <property type="protein sequence ID" value="SVD50235.1"/>
    <property type="molecule type" value="Genomic_DNA"/>
</dbReference>
<evidence type="ECO:0000313" key="1">
    <source>
        <dbReference type="EMBL" id="SVD50235.1"/>
    </source>
</evidence>
<sequence length="164" mass="18270">MKSSAKIIFLYFILAMGLTLSNTQNGFAQAPPEDEDFNNLGAISYDKEYELSPESDHITYRIKNKTARTIDKIYAWIYDTDEDEEGKTTSSTLVNNPHRGGIITLGKPHRPGDIAEWRFPLIKTLTTKIEGLGGGGVNSKTFTLRVSNKGIFHPIVEPPAKPKE</sequence>
<gene>
    <name evidence="1" type="ORF">METZ01_LOCUS403089</name>
</gene>
<reference evidence="1" key="1">
    <citation type="submission" date="2018-05" db="EMBL/GenBank/DDBJ databases">
        <authorList>
            <person name="Lanie J.A."/>
            <person name="Ng W.-L."/>
            <person name="Kazmierczak K.M."/>
            <person name="Andrzejewski T.M."/>
            <person name="Davidsen T.M."/>
            <person name="Wayne K.J."/>
            <person name="Tettelin H."/>
            <person name="Glass J.I."/>
            <person name="Rusch D."/>
            <person name="Podicherti R."/>
            <person name="Tsui H.-C.T."/>
            <person name="Winkler M.E."/>
        </authorList>
    </citation>
    <scope>NUCLEOTIDE SEQUENCE</scope>
</reference>
<organism evidence="1">
    <name type="scientific">marine metagenome</name>
    <dbReference type="NCBI Taxonomy" id="408172"/>
    <lineage>
        <taxon>unclassified sequences</taxon>
        <taxon>metagenomes</taxon>
        <taxon>ecological metagenomes</taxon>
    </lineage>
</organism>
<proteinExistence type="predicted"/>
<name>A0A382VW56_9ZZZZ</name>
<protein>
    <submittedName>
        <fullName evidence="1">Uncharacterized protein</fullName>
    </submittedName>
</protein>
<dbReference type="AlphaFoldDB" id="A0A382VW56"/>
<accession>A0A382VW56</accession>